<gene>
    <name evidence="4 6" type="primary">recO</name>
    <name evidence="6" type="ORF">KTQ36_08370</name>
</gene>
<evidence type="ECO:0000313" key="6">
    <source>
        <dbReference type="EMBL" id="MBW0145306.1"/>
    </source>
</evidence>
<feature type="domain" description="DNA replication/recombination mediator RecO N-terminal" evidence="5">
    <location>
        <begin position="1"/>
        <end position="67"/>
    </location>
</feature>
<dbReference type="EMBL" id="JAHVAH010000001">
    <property type="protein sequence ID" value="MBW0145306.1"/>
    <property type="molecule type" value="Genomic_DNA"/>
</dbReference>
<name>A0ABS6V6Z9_9SPHN</name>
<evidence type="ECO:0000256" key="2">
    <source>
        <dbReference type="ARBA" id="ARBA00023172"/>
    </source>
</evidence>
<keyword evidence="1 4" id="KW-0227">DNA damage</keyword>
<proteinExistence type="inferred from homology"/>
<dbReference type="RefSeq" id="WP_218633224.1">
    <property type="nucleotide sequence ID" value="NZ_JAHVAH010000001.1"/>
</dbReference>
<comment type="caution">
    <text evidence="6">The sequence shown here is derived from an EMBL/GenBank/DDBJ whole genome shotgun (WGS) entry which is preliminary data.</text>
</comment>
<keyword evidence="2 4" id="KW-0233">DNA recombination</keyword>
<dbReference type="PANTHER" id="PTHR33991:SF1">
    <property type="entry name" value="DNA REPAIR PROTEIN RECO"/>
    <property type="match status" value="1"/>
</dbReference>
<reference evidence="6 7" key="1">
    <citation type="submission" date="2021-07" db="EMBL/GenBank/DDBJ databases">
        <title>The draft genome sequence of Sphingomicrobium sp. B8.</title>
        <authorList>
            <person name="Mu L."/>
        </authorList>
    </citation>
    <scope>NUCLEOTIDE SEQUENCE [LARGE SCALE GENOMIC DNA]</scope>
    <source>
        <strain evidence="6 7">B8</strain>
    </source>
</reference>
<accession>A0ABS6V6Z9</accession>
<keyword evidence="3 4" id="KW-0234">DNA repair</keyword>
<dbReference type="Pfam" id="PF02565">
    <property type="entry name" value="RecO_C"/>
    <property type="match status" value="1"/>
</dbReference>
<evidence type="ECO:0000256" key="3">
    <source>
        <dbReference type="ARBA" id="ARBA00023204"/>
    </source>
</evidence>
<evidence type="ECO:0000313" key="7">
    <source>
        <dbReference type="Proteomes" id="UP000698028"/>
    </source>
</evidence>
<evidence type="ECO:0000256" key="1">
    <source>
        <dbReference type="ARBA" id="ARBA00022763"/>
    </source>
</evidence>
<dbReference type="NCBIfam" id="TIGR00613">
    <property type="entry name" value="reco"/>
    <property type="match status" value="1"/>
</dbReference>
<dbReference type="HAMAP" id="MF_00201">
    <property type="entry name" value="RecO"/>
    <property type="match status" value="1"/>
</dbReference>
<comment type="function">
    <text evidence="4">Involved in DNA repair and RecF pathway recombination.</text>
</comment>
<comment type="similarity">
    <text evidence="4">Belongs to the RecO family.</text>
</comment>
<sequence length="242" mass="25560">MRIQLDALILATRPHGEHGAIVRMMSEEKGLVAAYVRGARGRRLGPVLLAGNVVKAELTARNDTQLAQGSIELSHSRGPLLTEPLPAAAIAWVSALTASALPEEQPFPRLHAALSALFDAIENAPAASKWGTALVRYELLLLKELGFGLDLDACAVTGEVGNLAVVSPKTGRAVSAAAAEPYKGQLLPLPPFLVEGGSAPLPQILDGLALTGHFLDQHILVDRNARLADARERLLNRLHAAA</sequence>
<dbReference type="Proteomes" id="UP000698028">
    <property type="component" value="Unassembled WGS sequence"/>
</dbReference>
<evidence type="ECO:0000256" key="4">
    <source>
        <dbReference type="HAMAP-Rule" id="MF_00201"/>
    </source>
</evidence>
<dbReference type="Pfam" id="PF11967">
    <property type="entry name" value="RecO_N"/>
    <property type="match status" value="1"/>
</dbReference>
<protein>
    <recommendedName>
        <fullName evidence="4">DNA repair protein RecO</fullName>
    </recommendedName>
    <alternativeName>
        <fullName evidence="4">Recombination protein O</fullName>
    </alternativeName>
</protein>
<dbReference type="InterPro" id="IPR003717">
    <property type="entry name" value="RecO"/>
</dbReference>
<dbReference type="InterPro" id="IPR022572">
    <property type="entry name" value="DNA_rep/recomb_RecO_N"/>
</dbReference>
<dbReference type="PANTHER" id="PTHR33991">
    <property type="entry name" value="DNA REPAIR PROTEIN RECO"/>
    <property type="match status" value="1"/>
</dbReference>
<organism evidence="6 7">
    <name type="scientific">Sphingomicrobium clamense</name>
    <dbReference type="NCBI Taxonomy" id="2851013"/>
    <lineage>
        <taxon>Bacteria</taxon>
        <taxon>Pseudomonadati</taxon>
        <taxon>Pseudomonadota</taxon>
        <taxon>Alphaproteobacteria</taxon>
        <taxon>Sphingomonadales</taxon>
        <taxon>Sphingomonadaceae</taxon>
        <taxon>Sphingomicrobium</taxon>
    </lineage>
</organism>
<evidence type="ECO:0000259" key="5">
    <source>
        <dbReference type="Pfam" id="PF11967"/>
    </source>
</evidence>
<keyword evidence="7" id="KW-1185">Reference proteome</keyword>